<reference evidence="2" key="1">
    <citation type="submission" date="2017-02" db="UniProtKB">
        <authorList>
            <consortium name="WormBaseParasite"/>
        </authorList>
    </citation>
    <scope>IDENTIFICATION</scope>
</reference>
<keyword evidence="1" id="KW-1185">Reference proteome</keyword>
<accession>A0A0N5A9Q2</accession>
<dbReference type="AlphaFoldDB" id="A0A0N5A9Q2"/>
<evidence type="ECO:0000313" key="2">
    <source>
        <dbReference type="WBParaSite" id="SMUV_0000083601-mRNA-1"/>
    </source>
</evidence>
<evidence type="ECO:0000313" key="1">
    <source>
        <dbReference type="Proteomes" id="UP000046393"/>
    </source>
</evidence>
<sequence>MPRIRSGTKEGMRWRKQKRIGLSRLSEACKRKEEGMRPANEFGLVGGARCAYRRHSVGSAAVRGAVVKRLTASALWNKILITDQSIHCFARILLASAFLFLRNYSPFHSRQVFI</sequence>
<dbReference type="Proteomes" id="UP000046393">
    <property type="component" value="Unplaced"/>
</dbReference>
<name>A0A0N5A9Q2_9BILA</name>
<dbReference type="WBParaSite" id="SMUV_0000083601-mRNA-1">
    <property type="protein sequence ID" value="SMUV_0000083601-mRNA-1"/>
    <property type="gene ID" value="SMUV_0000083601"/>
</dbReference>
<protein>
    <submittedName>
        <fullName evidence="2">Uncharacterized protein</fullName>
    </submittedName>
</protein>
<organism evidence="1 2">
    <name type="scientific">Syphacia muris</name>
    <dbReference type="NCBI Taxonomy" id="451379"/>
    <lineage>
        <taxon>Eukaryota</taxon>
        <taxon>Metazoa</taxon>
        <taxon>Ecdysozoa</taxon>
        <taxon>Nematoda</taxon>
        <taxon>Chromadorea</taxon>
        <taxon>Rhabditida</taxon>
        <taxon>Spirurina</taxon>
        <taxon>Oxyuridomorpha</taxon>
        <taxon>Oxyuroidea</taxon>
        <taxon>Oxyuridae</taxon>
        <taxon>Syphacia</taxon>
    </lineage>
</organism>
<proteinExistence type="predicted"/>